<feature type="region of interest" description="Disordered" evidence="1">
    <location>
        <begin position="15"/>
        <end position="35"/>
    </location>
</feature>
<sequence length="443" mass="50606">MEGEIRFPLILNNKTKPTIPQGKKSSISTTATARAPRRRATMAGGLLTWRLGAAPSFHKETKQLTRARRNGATFRPSVMEARLVWAQIPASLAARPSLNNWFEAEGSFTTQAYMFLDAGNPKAQCFFSTLDFKEVHHAVLGMLLSWLHFEFPRQYPLSVARWHQGQSIAELRRRLGRNQYDDETYVIMFCAMQADSLKTRLDFFVLEALESPSSRPSIGVDYDRHSKPLTYPTPPYTAHVEEAVSRFPPGLQDMARQPHGMSLEVIKWWDALLRWMAHVSITPYAEQYDIYPDYDEVGWLILKRLDGRTAPHERASCIAVSLHMAGIWYRRMVYSSIVFRTLRAQGTRLVAACEPTTAAERDWWIFHGLKIYTYWKTETAGMDEAGLRLLAGLKAKFDEVACWDTLLPVLQKFPAFGPDLSEWEHLWLEGINSLAEHGSLPLR</sequence>
<dbReference type="EMBL" id="JAVRRD010000032">
    <property type="protein sequence ID" value="KAK5046139.1"/>
    <property type="molecule type" value="Genomic_DNA"/>
</dbReference>
<organism evidence="2 3">
    <name type="scientific">Exophiala bonariae</name>
    <dbReference type="NCBI Taxonomy" id="1690606"/>
    <lineage>
        <taxon>Eukaryota</taxon>
        <taxon>Fungi</taxon>
        <taxon>Dikarya</taxon>
        <taxon>Ascomycota</taxon>
        <taxon>Pezizomycotina</taxon>
        <taxon>Eurotiomycetes</taxon>
        <taxon>Chaetothyriomycetidae</taxon>
        <taxon>Chaetothyriales</taxon>
        <taxon>Herpotrichiellaceae</taxon>
        <taxon>Exophiala</taxon>
    </lineage>
</organism>
<dbReference type="AlphaFoldDB" id="A0AAV9MX26"/>
<name>A0AAV9MX26_9EURO</name>
<dbReference type="GeneID" id="89976759"/>
<dbReference type="Proteomes" id="UP001358417">
    <property type="component" value="Unassembled WGS sequence"/>
</dbReference>
<comment type="caution">
    <text evidence="2">The sequence shown here is derived from an EMBL/GenBank/DDBJ whole genome shotgun (WGS) entry which is preliminary data.</text>
</comment>
<proteinExistence type="predicted"/>
<evidence type="ECO:0000313" key="2">
    <source>
        <dbReference type="EMBL" id="KAK5046139.1"/>
    </source>
</evidence>
<gene>
    <name evidence="2" type="ORF">LTR84_008596</name>
</gene>
<protein>
    <submittedName>
        <fullName evidence="2">Uncharacterized protein</fullName>
    </submittedName>
</protein>
<evidence type="ECO:0000256" key="1">
    <source>
        <dbReference type="SAM" id="MobiDB-lite"/>
    </source>
</evidence>
<dbReference type="RefSeq" id="XP_064701738.1">
    <property type="nucleotide sequence ID" value="XM_064852141.1"/>
</dbReference>
<evidence type="ECO:0000313" key="3">
    <source>
        <dbReference type="Proteomes" id="UP001358417"/>
    </source>
</evidence>
<accession>A0AAV9MX26</accession>
<reference evidence="2 3" key="1">
    <citation type="submission" date="2023-08" db="EMBL/GenBank/DDBJ databases">
        <title>Black Yeasts Isolated from many extreme environments.</title>
        <authorList>
            <person name="Coleine C."/>
            <person name="Stajich J.E."/>
            <person name="Selbmann L."/>
        </authorList>
    </citation>
    <scope>NUCLEOTIDE SEQUENCE [LARGE SCALE GENOMIC DNA]</scope>
    <source>
        <strain evidence="2 3">CCFEE 5792</strain>
    </source>
</reference>
<feature type="compositionally biased region" description="Polar residues" evidence="1">
    <location>
        <begin position="15"/>
        <end position="28"/>
    </location>
</feature>
<keyword evidence="3" id="KW-1185">Reference proteome</keyword>